<gene>
    <name evidence="8" type="ORF">CQA66_06140</name>
</gene>
<dbReference type="PROSITE" id="PS00062">
    <property type="entry name" value="ALDOKETO_REDUCTASE_2"/>
    <property type="match status" value="1"/>
</dbReference>
<dbReference type="GO" id="GO:0016616">
    <property type="term" value="F:oxidoreductase activity, acting on the CH-OH group of donors, NAD or NADP as acceptor"/>
    <property type="evidence" value="ECO:0007669"/>
    <property type="project" value="UniProtKB-ARBA"/>
</dbReference>
<organism evidence="8 9">
    <name type="scientific">Helicobacter aurati</name>
    <dbReference type="NCBI Taxonomy" id="137778"/>
    <lineage>
        <taxon>Bacteria</taxon>
        <taxon>Pseudomonadati</taxon>
        <taxon>Campylobacterota</taxon>
        <taxon>Epsilonproteobacteria</taxon>
        <taxon>Campylobacterales</taxon>
        <taxon>Helicobacteraceae</taxon>
        <taxon>Helicobacter</taxon>
    </lineage>
</organism>
<name>A0A3D8J2A9_9HELI</name>
<dbReference type="PRINTS" id="PR00069">
    <property type="entry name" value="ALDKETRDTASE"/>
</dbReference>
<keyword evidence="9" id="KW-1185">Reference proteome</keyword>
<reference evidence="8 9" key="1">
    <citation type="submission" date="2018-04" db="EMBL/GenBank/DDBJ databases">
        <title>Novel Campyloabacter and Helicobacter Species and Strains.</title>
        <authorList>
            <person name="Mannion A.J."/>
            <person name="Shen Z."/>
            <person name="Fox J.G."/>
        </authorList>
    </citation>
    <scope>NUCLEOTIDE SEQUENCE [LARGE SCALE GENOMIC DNA]</scope>
    <source>
        <strain evidence="8 9">MIT 97-5075</strain>
    </source>
</reference>
<dbReference type="InterPro" id="IPR036812">
    <property type="entry name" value="NAD(P)_OxRdtase_dom_sf"/>
</dbReference>
<evidence type="ECO:0000256" key="3">
    <source>
        <dbReference type="ARBA" id="ARBA00023002"/>
    </source>
</evidence>
<comment type="caution">
    <text evidence="8">The sequence shown here is derived from an EMBL/GenBank/DDBJ whole genome shotgun (WGS) entry which is preliminary data.</text>
</comment>
<comment type="similarity">
    <text evidence="1">Belongs to the aldo/keto reductase family.</text>
</comment>
<evidence type="ECO:0000259" key="7">
    <source>
        <dbReference type="Pfam" id="PF00248"/>
    </source>
</evidence>
<evidence type="ECO:0000256" key="1">
    <source>
        <dbReference type="ARBA" id="ARBA00007905"/>
    </source>
</evidence>
<dbReference type="Proteomes" id="UP000256424">
    <property type="component" value="Unassembled WGS sequence"/>
</dbReference>
<accession>A0A3D8J2A9</accession>
<evidence type="ECO:0000256" key="2">
    <source>
        <dbReference type="ARBA" id="ARBA00022857"/>
    </source>
</evidence>
<feature type="domain" description="NADP-dependent oxidoreductase" evidence="7">
    <location>
        <begin position="29"/>
        <end position="277"/>
    </location>
</feature>
<dbReference type="InterPro" id="IPR023210">
    <property type="entry name" value="NADP_OxRdtase_dom"/>
</dbReference>
<dbReference type="SUPFAM" id="SSF51430">
    <property type="entry name" value="NAD(P)-linked oxidoreductase"/>
    <property type="match status" value="1"/>
</dbReference>
<protein>
    <submittedName>
        <fullName evidence="8">Aldo/keto reductase</fullName>
    </submittedName>
</protein>
<feature type="binding site" evidence="5">
    <location>
        <position position="119"/>
    </location>
    <ligand>
        <name>substrate</name>
    </ligand>
</feature>
<evidence type="ECO:0000256" key="4">
    <source>
        <dbReference type="PIRSR" id="PIRSR000097-1"/>
    </source>
</evidence>
<keyword evidence="2" id="KW-0521">NADP</keyword>
<dbReference type="InterPro" id="IPR020471">
    <property type="entry name" value="AKR"/>
</dbReference>
<keyword evidence="3" id="KW-0560">Oxidoreductase</keyword>
<dbReference type="Gene3D" id="3.20.20.100">
    <property type="entry name" value="NADP-dependent oxidoreductase domain"/>
    <property type="match status" value="1"/>
</dbReference>
<evidence type="ECO:0000313" key="9">
    <source>
        <dbReference type="Proteomes" id="UP000256424"/>
    </source>
</evidence>
<feature type="site" description="Lowers pKa of active site Tyr" evidence="6">
    <location>
        <position position="86"/>
    </location>
</feature>
<dbReference type="CDD" id="cd19071">
    <property type="entry name" value="AKR_AKR1-5-like"/>
    <property type="match status" value="1"/>
</dbReference>
<dbReference type="InterPro" id="IPR018170">
    <property type="entry name" value="Aldo/ket_reductase_CS"/>
</dbReference>
<feature type="active site" description="Proton donor" evidence="4">
    <location>
        <position position="61"/>
    </location>
</feature>
<dbReference type="AlphaFoldDB" id="A0A3D8J2A9"/>
<dbReference type="OrthoDB" id="5328358at2"/>
<dbReference type="FunFam" id="3.20.20.100:FF:000015">
    <property type="entry name" value="Oxidoreductase, aldo/keto reductase family"/>
    <property type="match status" value="1"/>
</dbReference>
<dbReference type="PROSITE" id="PS00063">
    <property type="entry name" value="ALDOKETO_REDUCTASE_3"/>
    <property type="match status" value="1"/>
</dbReference>
<evidence type="ECO:0000313" key="8">
    <source>
        <dbReference type="EMBL" id="RDU71682.1"/>
    </source>
</evidence>
<dbReference type="PANTHER" id="PTHR43827:SF3">
    <property type="entry name" value="NADP-DEPENDENT OXIDOREDUCTASE DOMAIN-CONTAINING PROTEIN"/>
    <property type="match status" value="1"/>
</dbReference>
<dbReference type="PIRSF" id="PIRSF000097">
    <property type="entry name" value="AKR"/>
    <property type="match status" value="1"/>
</dbReference>
<evidence type="ECO:0000256" key="6">
    <source>
        <dbReference type="PIRSR" id="PIRSR000097-3"/>
    </source>
</evidence>
<evidence type="ECO:0000256" key="5">
    <source>
        <dbReference type="PIRSR" id="PIRSR000097-2"/>
    </source>
</evidence>
<dbReference type="Pfam" id="PF00248">
    <property type="entry name" value="Aldo_ket_red"/>
    <property type="match status" value="1"/>
</dbReference>
<proteinExistence type="inferred from homology"/>
<sequence length="288" mass="33298">MQAFSARFDIQGPFSTQRLNNKVEMPIFGFGTANLKGEQGKQAILTAIESGYKLIDTASRYDTEREVGEAVIRSEVPREELFITSKLWNDIGTADEVIQSFNESLAKLRTDYVDLYLIHFPQPREFGDRWLERDINVWKAMEQLYKQGRIRAIGISNFYPNHLEAFLPECEIKPTVNQIEVHPFYVQDRLIEICRHHKIAIQAYSPLARGKEALLNPILQKIADKYNKTPAQIMLRWSMQKGFVPLPRSVNPNRIKENIDVFDFSLQAKDMSLINRLKNSNKKIIPLS</sequence>
<dbReference type="PANTHER" id="PTHR43827">
    <property type="entry name" value="2,5-DIKETO-D-GLUCONIC ACID REDUCTASE"/>
    <property type="match status" value="1"/>
</dbReference>
<dbReference type="EMBL" id="NXLW01000010">
    <property type="protein sequence ID" value="RDU71682.1"/>
    <property type="molecule type" value="Genomic_DNA"/>
</dbReference>